<name>A6G5Z6_9BACT</name>
<proteinExistence type="predicted"/>
<dbReference type="Proteomes" id="UP000005801">
    <property type="component" value="Unassembled WGS sequence"/>
</dbReference>
<protein>
    <submittedName>
        <fullName evidence="2">Uncharacterized protein</fullName>
    </submittedName>
</protein>
<dbReference type="AlphaFoldDB" id="A6G5Z6"/>
<feature type="region of interest" description="Disordered" evidence="1">
    <location>
        <begin position="294"/>
        <end position="337"/>
    </location>
</feature>
<dbReference type="OrthoDB" id="9832025at2"/>
<feature type="region of interest" description="Disordered" evidence="1">
    <location>
        <begin position="233"/>
        <end position="258"/>
    </location>
</feature>
<dbReference type="RefSeq" id="WP_006972145.1">
    <property type="nucleotide sequence ID" value="NZ_ABCS01000027.1"/>
</dbReference>
<accession>A6G5Z6</accession>
<sequence length="337" mass="36097">MNAAPPPLLLDFTSAAGPLAPALNDELGELGPLRERFAWLRIRSDITGFVPPTFSPEDDELTGFVPPVFEDDGLALMATTGGAPGARVGLCHARLVPDDIEALRRVIEDLPWRELPRAGAEDRYAPTLRLGYASGSTRIRRVIHASDDALMAALDPVIQHLGAVAARAQRNVASGLELRVEARGSGQGPDADAPQAGVPLTLSVRLRATGIGHLALNDPRLPGRSPRLQVRASLQTETGSRPRWTELSLPETETAEETSARVLAPRRSIELSVPWTPPAPGRYLVEARWRDYAGPERPVPGQTPFMPLPATGASSLGSGPYPVRGSLQDRTTVEVEG</sequence>
<comment type="caution">
    <text evidence="2">The sequence shown here is derived from an EMBL/GenBank/DDBJ whole genome shotgun (WGS) entry which is preliminary data.</text>
</comment>
<dbReference type="EMBL" id="ABCS01000027">
    <property type="protein sequence ID" value="EDM78770.1"/>
    <property type="molecule type" value="Genomic_DNA"/>
</dbReference>
<evidence type="ECO:0000256" key="1">
    <source>
        <dbReference type="SAM" id="MobiDB-lite"/>
    </source>
</evidence>
<organism evidence="2 3">
    <name type="scientific">Plesiocystis pacifica SIR-1</name>
    <dbReference type="NCBI Taxonomy" id="391625"/>
    <lineage>
        <taxon>Bacteria</taxon>
        <taxon>Pseudomonadati</taxon>
        <taxon>Myxococcota</taxon>
        <taxon>Polyangia</taxon>
        <taxon>Nannocystales</taxon>
        <taxon>Nannocystaceae</taxon>
        <taxon>Plesiocystis</taxon>
    </lineage>
</organism>
<reference evidence="2 3" key="1">
    <citation type="submission" date="2007-06" db="EMBL/GenBank/DDBJ databases">
        <authorList>
            <person name="Shimkets L."/>
            <person name="Ferriera S."/>
            <person name="Johnson J."/>
            <person name="Kravitz S."/>
            <person name="Beeson K."/>
            <person name="Sutton G."/>
            <person name="Rogers Y.-H."/>
            <person name="Friedman R."/>
            <person name="Frazier M."/>
            <person name="Venter J.C."/>
        </authorList>
    </citation>
    <scope>NUCLEOTIDE SEQUENCE [LARGE SCALE GENOMIC DNA]</scope>
    <source>
        <strain evidence="2 3">SIR-1</strain>
    </source>
</reference>
<dbReference type="STRING" id="391625.PPSIR1_12333"/>
<evidence type="ECO:0000313" key="3">
    <source>
        <dbReference type="Proteomes" id="UP000005801"/>
    </source>
</evidence>
<gene>
    <name evidence="2" type="ORF">PPSIR1_12333</name>
</gene>
<evidence type="ECO:0000313" key="2">
    <source>
        <dbReference type="EMBL" id="EDM78770.1"/>
    </source>
</evidence>
<keyword evidence="3" id="KW-1185">Reference proteome</keyword>